<reference evidence="5" key="1">
    <citation type="submission" date="2023-04" db="EMBL/GenBank/DDBJ databases">
        <title>Black Yeasts Isolated from many extreme environments.</title>
        <authorList>
            <person name="Coleine C."/>
            <person name="Stajich J.E."/>
            <person name="Selbmann L."/>
        </authorList>
    </citation>
    <scope>NUCLEOTIDE SEQUENCE</scope>
    <source>
        <strain evidence="5">CCFEE 5312</strain>
    </source>
</reference>
<dbReference type="AlphaFoldDB" id="A0AAJ0DCV2"/>
<dbReference type="SUPFAM" id="SSF53187">
    <property type="entry name" value="Zn-dependent exopeptidases"/>
    <property type="match status" value="1"/>
</dbReference>
<evidence type="ECO:0000256" key="2">
    <source>
        <dbReference type="ARBA" id="ARBA00022723"/>
    </source>
</evidence>
<keyword evidence="6" id="KW-1185">Reference proteome</keyword>
<dbReference type="PANTHER" id="PTHR43808">
    <property type="entry name" value="ACETYLORNITHINE DEACETYLASE"/>
    <property type="match status" value="1"/>
</dbReference>
<dbReference type="InterPro" id="IPR050072">
    <property type="entry name" value="Peptidase_M20A"/>
</dbReference>
<dbReference type="InterPro" id="IPR002933">
    <property type="entry name" value="Peptidase_M20"/>
</dbReference>
<accession>A0AAJ0DCV2</accession>
<comment type="caution">
    <text evidence="5">The sequence shown here is derived from an EMBL/GenBank/DDBJ whole genome shotgun (WGS) entry which is preliminary data.</text>
</comment>
<dbReference type="Pfam" id="PF01546">
    <property type="entry name" value="Peptidase_M20"/>
    <property type="match status" value="1"/>
</dbReference>
<evidence type="ECO:0000259" key="4">
    <source>
        <dbReference type="Pfam" id="PF07687"/>
    </source>
</evidence>
<gene>
    <name evidence="5" type="ORF">LTR09_010928</name>
</gene>
<dbReference type="GO" id="GO:0046872">
    <property type="term" value="F:metal ion binding"/>
    <property type="evidence" value="ECO:0007669"/>
    <property type="project" value="UniProtKB-KW"/>
</dbReference>
<protein>
    <recommendedName>
        <fullName evidence="4">Peptidase M20 dimerisation domain-containing protein</fullName>
    </recommendedName>
</protein>
<dbReference type="Gene3D" id="1.10.150.900">
    <property type="match status" value="1"/>
</dbReference>
<dbReference type="Proteomes" id="UP001271007">
    <property type="component" value="Unassembled WGS sequence"/>
</dbReference>
<organism evidence="5 6">
    <name type="scientific">Extremus antarcticus</name>
    <dbReference type="NCBI Taxonomy" id="702011"/>
    <lineage>
        <taxon>Eukaryota</taxon>
        <taxon>Fungi</taxon>
        <taxon>Dikarya</taxon>
        <taxon>Ascomycota</taxon>
        <taxon>Pezizomycotina</taxon>
        <taxon>Dothideomycetes</taxon>
        <taxon>Dothideomycetidae</taxon>
        <taxon>Mycosphaerellales</taxon>
        <taxon>Extremaceae</taxon>
        <taxon>Extremus</taxon>
    </lineage>
</organism>
<keyword evidence="2" id="KW-0479">Metal-binding</keyword>
<comment type="similarity">
    <text evidence="1">Belongs to the peptidase M20A family.</text>
</comment>
<dbReference type="InterPro" id="IPR011650">
    <property type="entry name" value="Peptidase_M20_dimer"/>
</dbReference>
<evidence type="ECO:0000256" key="1">
    <source>
        <dbReference type="ARBA" id="ARBA00006247"/>
    </source>
</evidence>
<dbReference type="EMBL" id="JAWDJX010000058">
    <property type="protein sequence ID" value="KAK3047670.1"/>
    <property type="molecule type" value="Genomic_DNA"/>
</dbReference>
<evidence type="ECO:0000313" key="6">
    <source>
        <dbReference type="Proteomes" id="UP001271007"/>
    </source>
</evidence>
<proteinExistence type="inferred from homology"/>
<name>A0AAJ0DCV2_9PEZI</name>
<feature type="domain" description="Peptidase M20 dimerisation" evidence="4">
    <location>
        <begin position="194"/>
        <end position="322"/>
    </location>
</feature>
<evidence type="ECO:0000313" key="5">
    <source>
        <dbReference type="EMBL" id="KAK3047670.1"/>
    </source>
</evidence>
<sequence length="422" mass="46560">MVETKKELIALIDAEQDQHLELLQDLIRTPSPNPPGDTRDAIEIVRKYLARYSIRSEIIDPKATSPKLVSTLQDDPRKDTRHLILNSHIDQFPVDKSEQWKRSPYSSDIDGGFVHGRGSVDMKAGTAASIIAFTYLHRFRAQLHGQAVLEVVSDEETGGKFGTKYLLEQDERKPLWRGGCVLNAEPDGLSSIRVGEKGTLRMAFNVECVGRHGAYLNKSEGAIRIAARLIARLVDLEQLPVAMDPELKEYLLRPDVSKVAYSIMGPGAADLMLRPSVNVGTIQGGTKVNMIPSSCTFEVDIRLPTGLVAEDVLSHIDSILKNFPGVTYEVQQAATNRAAASPLDHEIVRLLQSNVADNGSTKPLPIFSLGATDCKHFRYCGMPAYTYGPSPETMAEKDEKVGVQGFLDTVKVHTLTAWDYLH</sequence>
<dbReference type="GO" id="GO:0016787">
    <property type="term" value="F:hydrolase activity"/>
    <property type="evidence" value="ECO:0007669"/>
    <property type="project" value="UniProtKB-KW"/>
</dbReference>
<dbReference type="Gene3D" id="3.40.630.10">
    <property type="entry name" value="Zn peptidases"/>
    <property type="match status" value="1"/>
</dbReference>
<dbReference type="SUPFAM" id="SSF55031">
    <property type="entry name" value="Bacterial exopeptidase dimerisation domain"/>
    <property type="match status" value="1"/>
</dbReference>
<dbReference type="Gene3D" id="3.30.70.360">
    <property type="match status" value="1"/>
</dbReference>
<dbReference type="PANTHER" id="PTHR43808:SF32">
    <property type="entry name" value="ARGE_DAPE-RELATED DEACYLASE"/>
    <property type="match status" value="1"/>
</dbReference>
<dbReference type="InterPro" id="IPR036264">
    <property type="entry name" value="Bact_exopeptidase_dim_dom"/>
</dbReference>
<keyword evidence="3" id="KW-0378">Hydrolase</keyword>
<dbReference type="Pfam" id="PF07687">
    <property type="entry name" value="M20_dimer"/>
    <property type="match status" value="1"/>
</dbReference>
<evidence type="ECO:0000256" key="3">
    <source>
        <dbReference type="ARBA" id="ARBA00022801"/>
    </source>
</evidence>